<feature type="domain" description="Transposase IS4-like" evidence="5">
    <location>
        <begin position="96"/>
        <end position="337"/>
    </location>
</feature>
<dbReference type="InterPro" id="IPR047952">
    <property type="entry name" value="Transpos_IS4"/>
</dbReference>
<accession>H1Y305</accession>
<dbReference type="GO" id="GO:0003677">
    <property type="term" value="F:DNA binding"/>
    <property type="evidence" value="ECO:0007669"/>
    <property type="project" value="UniProtKB-KW"/>
</dbReference>
<dbReference type="PANTHER" id="PTHR33258:SF1">
    <property type="entry name" value="TRANSPOSASE INSL FOR INSERTION SEQUENCE ELEMENT IS186A-RELATED"/>
    <property type="match status" value="1"/>
</dbReference>
<dbReference type="eggNOG" id="COG3385">
    <property type="taxonomic scope" value="Bacteria"/>
</dbReference>
<comment type="similarity">
    <text evidence="1">Belongs to the transposase 11 family.</text>
</comment>
<dbReference type="GO" id="GO:0004803">
    <property type="term" value="F:transposase activity"/>
    <property type="evidence" value="ECO:0007669"/>
    <property type="project" value="InterPro"/>
</dbReference>
<keyword evidence="2" id="KW-0815">Transposition</keyword>
<dbReference type="RefSeq" id="WP_008509410.1">
    <property type="nucleotide sequence ID" value="NZ_CM001403.1"/>
</dbReference>
<organism evidence="6 7">
    <name type="scientific">Mucilaginibacter paludis DSM 18603</name>
    <dbReference type="NCBI Taxonomy" id="714943"/>
    <lineage>
        <taxon>Bacteria</taxon>
        <taxon>Pseudomonadati</taxon>
        <taxon>Bacteroidota</taxon>
        <taxon>Sphingobacteriia</taxon>
        <taxon>Sphingobacteriales</taxon>
        <taxon>Sphingobacteriaceae</taxon>
        <taxon>Mucilaginibacter</taxon>
    </lineage>
</organism>
<dbReference type="HOGENOM" id="CLU_042765_0_1_10"/>
<keyword evidence="4" id="KW-0233">DNA recombination</keyword>
<dbReference type="Pfam" id="PF01609">
    <property type="entry name" value="DDE_Tnp_1"/>
    <property type="match status" value="1"/>
</dbReference>
<sequence>MSSELFEPTVLDGLARKTEAIQRKRKVGGKELSDMALFDGDQSFNGMSMQLMRRDGLDISKQALHQRHHSNMTKFVQAVFEQLIAVELPQEQTQGLEIRIKDSTRFALPEVIAETFPGTKGSGMKAGASVQFEFEIKSGKSDIKVTPANANDQGESHLDKASIQPGVLYMRDLGYTHLSYMNNINKVKAFFINKLCPKTTIYLLKDDQYQKLELSKLQGITGVFDQQVYIGADKMPVRIIIEPVSEELKARRIANTEKYNKKKGSTTSKGFKERAGFNFIVTNLVSEKYSAELIQKLYHLRWQIELVFKAWKSFLKIHTFPKGSSDRITSILYSKLIWAVLSWKICMAIGKIGQISVLKVHRLIASTKEELRAQLLGICSKWLALLEKLNLKHLSKEHRKHRLKIEEIVISI</sequence>
<dbReference type="EMBL" id="CM001403">
    <property type="protein sequence ID" value="EHQ28550.1"/>
    <property type="molecule type" value="Genomic_DNA"/>
</dbReference>
<evidence type="ECO:0000259" key="5">
    <source>
        <dbReference type="Pfam" id="PF01609"/>
    </source>
</evidence>
<evidence type="ECO:0000256" key="1">
    <source>
        <dbReference type="ARBA" id="ARBA00010075"/>
    </source>
</evidence>
<evidence type="ECO:0000256" key="2">
    <source>
        <dbReference type="ARBA" id="ARBA00022578"/>
    </source>
</evidence>
<gene>
    <name evidence="6" type="ORF">Mucpa_4460</name>
</gene>
<dbReference type="PANTHER" id="PTHR33258">
    <property type="entry name" value="TRANSPOSASE INSL FOR INSERTION SEQUENCE ELEMENT IS186A-RELATED"/>
    <property type="match status" value="1"/>
</dbReference>
<evidence type="ECO:0000313" key="7">
    <source>
        <dbReference type="Proteomes" id="UP000002774"/>
    </source>
</evidence>
<dbReference type="InterPro" id="IPR012337">
    <property type="entry name" value="RNaseH-like_sf"/>
</dbReference>
<proteinExistence type="inferred from homology"/>
<evidence type="ECO:0000256" key="4">
    <source>
        <dbReference type="ARBA" id="ARBA00023172"/>
    </source>
</evidence>
<dbReference type="InterPro" id="IPR002559">
    <property type="entry name" value="Transposase_11"/>
</dbReference>
<dbReference type="OrthoDB" id="157819at2"/>
<dbReference type="NCBIfam" id="NF033592">
    <property type="entry name" value="transpos_IS4_1"/>
    <property type="match status" value="1"/>
</dbReference>
<name>H1Y305_9SPHI</name>
<reference evidence="6" key="1">
    <citation type="submission" date="2011-09" db="EMBL/GenBank/DDBJ databases">
        <title>The permanent draft genome of Mucilaginibacter paludis DSM 18603.</title>
        <authorList>
            <consortium name="US DOE Joint Genome Institute (JGI-PGF)"/>
            <person name="Lucas S."/>
            <person name="Han J."/>
            <person name="Lapidus A."/>
            <person name="Bruce D."/>
            <person name="Goodwin L."/>
            <person name="Pitluck S."/>
            <person name="Peters L."/>
            <person name="Kyrpides N."/>
            <person name="Mavromatis K."/>
            <person name="Ivanova N."/>
            <person name="Mikhailova N."/>
            <person name="Held B."/>
            <person name="Detter J.C."/>
            <person name="Tapia R."/>
            <person name="Han C."/>
            <person name="Land M."/>
            <person name="Hauser L."/>
            <person name="Markowitz V."/>
            <person name="Cheng J.-F."/>
            <person name="Hugenholtz P."/>
            <person name="Woyke T."/>
            <person name="Wu D."/>
            <person name="Tindall B."/>
            <person name="Brambilla E."/>
            <person name="Klenk H.-P."/>
            <person name="Eisen J.A."/>
        </authorList>
    </citation>
    <scope>NUCLEOTIDE SEQUENCE [LARGE SCALE GENOMIC DNA]</scope>
    <source>
        <strain evidence="6">DSM 18603</strain>
    </source>
</reference>
<evidence type="ECO:0000256" key="3">
    <source>
        <dbReference type="ARBA" id="ARBA00023125"/>
    </source>
</evidence>
<dbReference type="SUPFAM" id="SSF53098">
    <property type="entry name" value="Ribonuclease H-like"/>
    <property type="match status" value="1"/>
</dbReference>
<protein>
    <submittedName>
        <fullName evidence="6">Transposase IS4 family protein</fullName>
    </submittedName>
</protein>
<dbReference type="Proteomes" id="UP000002774">
    <property type="component" value="Chromosome"/>
</dbReference>
<keyword evidence="3" id="KW-0238">DNA-binding</keyword>
<dbReference type="AlphaFoldDB" id="H1Y305"/>
<keyword evidence="7" id="KW-1185">Reference proteome</keyword>
<evidence type="ECO:0000313" key="6">
    <source>
        <dbReference type="EMBL" id="EHQ28550.1"/>
    </source>
</evidence>
<dbReference type="GO" id="GO:0006313">
    <property type="term" value="P:DNA transposition"/>
    <property type="evidence" value="ECO:0007669"/>
    <property type="project" value="InterPro"/>
</dbReference>